<organism evidence="2 3">
    <name type="scientific">Tumebacillus amylolyticus</name>
    <dbReference type="NCBI Taxonomy" id="2801339"/>
    <lineage>
        <taxon>Bacteria</taxon>
        <taxon>Bacillati</taxon>
        <taxon>Bacillota</taxon>
        <taxon>Bacilli</taxon>
        <taxon>Bacillales</taxon>
        <taxon>Alicyclobacillaceae</taxon>
        <taxon>Tumebacillus</taxon>
    </lineage>
</organism>
<feature type="domain" description="Aerobactin siderophore biosynthesis IucA/IucC-like C-terminal" evidence="1">
    <location>
        <begin position="69"/>
        <end position="210"/>
    </location>
</feature>
<gene>
    <name evidence="2" type="ORF">JJB07_03585</name>
</gene>
<dbReference type="Proteomes" id="UP000602284">
    <property type="component" value="Unassembled WGS sequence"/>
</dbReference>
<protein>
    <recommendedName>
        <fullName evidence="1">Aerobactin siderophore biosynthesis IucA/IucC-like C-terminal domain-containing protein</fullName>
    </recommendedName>
</protein>
<evidence type="ECO:0000259" key="1">
    <source>
        <dbReference type="Pfam" id="PF06276"/>
    </source>
</evidence>
<dbReference type="RefSeq" id="WP_201631189.1">
    <property type="nucleotide sequence ID" value="NZ_JAEQNB010000001.1"/>
</dbReference>
<comment type="caution">
    <text evidence="2">The sequence shown here is derived from an EMBL/GenBank/DDBJ whole genome shotgun (WGS) entry which is preliminary data.</text>
</comment>
<dbReference type="Pfam" id="PF06276">
    <property type="entry name" value="FhuF"/>
    <property type="match status" value="1"/>
</dbReference>
<reference evidence="2 3" key="1">
    <citation type="submission" date="2021-01" db="EMBL/GenBank/DDBJ databases">
        <title>Tumebacillus sp. strain ITR2 16S ribosomal RNA gene Genome sequencing and assembly.</title>
        <authorList>
            <person name="Kang M."/>
        </authorList>
    </citation>
    <scope>NUCLEOTIDE SEQUENCE [LARGE SCALE GENOMIC DNA]</scope>
    <source>
        <strain evidence="2 3">ITR2</strain>
    </source>
</reference>
<name>A0ABS1J645_9BACL</name>
<accession>A0ABS1J645</accession>
<keyword evidence="3" id="KW-1185">Reference proteome</keyword>
<proteinExistence type="predicted"/>
<evidence type="ECO:0000313" key="3">
    <source>
        <dbReference type="Proteomes" id="UP000602284"/>
    </source>
</evidence>
<evidence type="ECO:0000313" key="2">
    <source>
        <dbReference type="EMBL" id="MBL0385724.1"/>
    </source>
</evidence>
<dbReference type="EMBL" id="JAEQNB010000001">
    <property type="protein sequence ID" value="MBL0385724.1"/>
    <property type="molecule type" value="Genomic_DNA"/>
</dbReference>
<sequence>MITTDPLTRTLHDLNAQGIELSFTVDTPPDGPYQEILRVQDLLEGPRLREVIERVARRMNTDDLAAAASLFQKRYCAQLLISILTPLTRLRLGILAPAESVEIVLVDDLPARLVLHKPETRTAPFENLEKEDSLRRAVFRSLFDDNLGRLSLQIATEIGLSLRVMWGNLGNYSCWLYEEVLTQEQTLQDRALRDFEALMACPGMTKTPPLSCACNKVFLEEAEPPQWVRVRQTCCLAYKFADRPPCYTCPRLSSAERAKMIPKH</sequence>
<dbReference type="InterPro" id="IPR022770">
    <property type="entry name" value="IucA/IucC-like_C"/>
</dbReference>